<organism evidence="1 2">
    <name type="scientific">Trujillonella endophytica</name>
    <dbReference type="NCBI Taxonomy" id="673521"/>
    <lineage>
        <taxon>Bacteria</taxon>
        <taxon>Bacillati</taxon>
        <taxon>Actinomycetota</taxon>
        <taxon>Actinomycetes</taxon>
        <taxon>Geodermatophilales</taxon>
        <taxon>Geodermatophilaceae</taxon>
        <taxon>Trujillonella</taxon>
    </lineage>
</organism>
<gene>
    <name evidence="1" type="ORF">SAMN05660991_03352</name>
</gene>
<dbReference type="Proteomes" id="UP000198960">
    <property type="component" value="Unassembled WGS sequence"/>
</dbReference>
<reference evidence="2" key="1">
    <citation type="submission" date="2016-10" db="EMBL/GenBank/DDBJ databases">
        <authorList>
            <person name="Varghese N."/>
            <person name="Submissions S."/>
        </authorList>
    </citation>
    <scope>NUCLEOTIDE SEQUENCE [LARGE SCALE GENOMIC DNA]</scope>
    <source>
        <strain evidence="2">DSM 45413</strain>
    </source>
</reference>
<evidence type="ECO:0000313" key="1">
    <source>
        <dbReference type="EMBL" id="SEP11893.1"/>
    </source>
</evidence>
<keyword evidence="2" id="KW-1185">Reference proteome</keyword>
<protein>
    <submittedName>
        <fullName evidence="1">Uncharacterized protein</fullName>
    </submittedName>
</protein>
<proteinExistence type="predicted"/>
<sequence>MCGGHPGAMTATLYATTAPAYAVARAAAPASSDPGPLHAVSRPVIDGLTASECGLLVDATADREWRDLPAADKCPECARLAG</sequence>
<dbReference type="EMBL" id="FOEE01000011">
    <property type="protein sequence ID" value="SEP11893.1"/>
    <property type="molecule type" value="Genomic_DNA"/>
</dbReference>
<name>A0A1H8V9C4_9ACTN</name>
<accession>A0A1H8V9C4</accession>
<dbReference type="AlphaFoldDB" id="A0A1H8V9C4"/>
<evidence type="ECO:0000313" key="2">
    <source>
        <dbReference type="Proteomes" id="UP000198960"/>
    </source>
</evidence>